<organism evidence="6 7">
    <name type="scientific">Candidatus Woesebacteria bacterium RIFCSPLOWO2_01_FULL_44_14</name>
    <dbReference type="NCBI Taxonomy" id="1802525"/>
    <lineage>
        <taxon>Bacteria</taxon>
        <taxon>Candidatus Woeseibacteriota</taxon>
    </lineage>
</organism>
<comment type="similarity">
    <text evidence="1">Belongs to the universal ribosomal protein uL4 family.</text>
</comment>
<dbReference type="STRING" id="1802525.A2975_03775"/>
<dbReference type="Pfam" id="PF00573">
    <property type="entry name" value="Ribosomal_L4"/>
    <property type="match status" value="1"/>
</dbReference>
<accession>A0A1F8C1F6</accession>
<keyword evidence="3" id="KW-0687">Ribonucleoprotein</keyword>
<evidence type="ECO:0000256" key="5">
    <source>
        <dbReference type="ARBA" id="ARBA00035462"/>
    </source>
</evidence>
<dbReference type="SUPFAM" id="SSF52166">
    <property type="entry name" value="Ribosomal protein L4"/>
    <property type="match status" value="1"/>
</dbReference>
<reference evidence="6 7" key="1">
    <citation type="journal article" date="2016" name="Nat. Commun.">
        <title>Thousands of microbial genomes shed light on interconnected biogeochemical processes in an aquifer system.</title>
        <authorList>
            <person name="Anantharaman K."/>
            <person name="Brown C.T."/>
            <person name="Hug L.A."/>
            <person name="Sharon I."/>
            <person name="Castelle C.J."/>
            <person name="Probst A.J."/>
            <person name="Thomas B.C."/>
            <person name="Singh A."/>
            <person name="Wilkins M.J."/>
            <person name="Karaoz U."/>
            <person name="Brodie E.L."/>
            <person name="Williams K.H."/>
            <person name="Hubbard S.S."/>
            <person name="Banfield J.F."/>
        </authorList>
    </citation>
    <scope>NUCLEOTIDE SEQUENCE [LARGE SCALE GENOMIC DNA]</scope>
</reference>
<comment type="caution">
    <text evidence="6">The sequence shown here is derived from an EMBL/GenBank/DDBJ whole genome shotgun (WGS) entry which is preliminary data.</text>
</comment>
<dbReference type="Proteomes" id="UP000178429">
    <property type="component" value="Unassembled WGS sequence"/>
</dbReference>
<evidence type="ECO:0000256" key="4">
    <source>
        <dbReference type="ARBA" id="ARBA00035244"/>
    </source>
</evidence>
<dbReference type="NCBIfam" id="TIGR03953">
    <property type="entry name" value="rplD_bact"/>
    <property type="match status" value="1"/>
</dbReference>
<gene>
    <name evidence="6" type="ORF">A2975_03775</name>
</gene>
<evidence type="ECO:0000256" key="1">
    <source>
        <dbReference type="ARBA" id="ARBA00010528"/>
    </source>
</evidence>
<dbReference type="InterPro" id="IPR023574">
    <property type="entry name" value="Ribosomal_uL4_dom_sf"/>
</dbReference>
<proteinExistence type="inferred from homology"/>
<dbReference type="Gene3D" id="3.40.1370.10">
    <property type="match status" value="1"/>
</dbReference>
<name>A0A1F8C1F6_9BACT</name>
<protein>
    <recommendedName>
        <fullName evidence="4">Large ribosomal subunit protein uL4</fullName>
    </recommendedName>
    <alternativeName>
        <fullName evidence="5">50S ribosomal protein L4</fullName>
    </alternativeName>
</protein>
<dbReference type="InterPro" id="IPR002136">
    <property type="entry name" value="Ribosomal_uL4"/>
</dbReference>
<sequence>MPKADTYSSKGTKQEGVNLPKALFGEKQNDKLLAQAIHVYRDRQHLGNSKVKTRGEVTATTRKWYRQKGTGRARHGAVSAPLFVGGGVAHGPKGVKKQLSLPKKMRQKALALALSAKAKDGKVVVITGLEILTKTKEAQKLLTKVGKGAKKFTLALADKSAGAVKAFRNISNVNIVFFSDLNAHSVYFGGTILVDKEALK</sequence>
<dbReference type="PANTHER" id="PTHR10746">
    <property type="entry name" value="50S RIBOSOMAL PROTEIN L4"/>
    <property type="match status" value="1"/>
</dbReference>
<dbReference type="GO" id="GO:1990904">
    <property type="term" value="C:ribonucleoprotein complex"/>
    <property type="evidence" value="ECO:0007669"/>
    <property type="project" value="UniProtKB-KW"/>
</dbReference>
<dbReference type="AlphaFoldDB" id="A0A1F8C1F6"/>
<dbReference type="PANTHER" id="PTHR10746:SF6">
    <property type="entry name" value="LARGE RIBOSOMAL SUBUNIT PROTEIN UL4M"/>
    <property type="match status" value="1"/>
</dbReference>
<dbReference type="GO" id="GO:0006412">
    <property type="term" value="P:translation"/>
    <property type="evidence" value="ECO:0007669"/>
    <property type="project" value="InterPro"/>
</dbReference>
<dbReference type="InterPro" id="IPR013005">
    <property type="entry name" value="Ribosomal_uL4-like"/>
</dbReference>
<evidence type="ECO:0000313" key="6">
    <source>
        <dbReference type="EMBL" id="OGM70167.1"/>
    </source>
</evidence>
<dbReference type="EMBL" id="MGHL01000006">
    <property type="protein sequence ID" value="OGM70167.1"/>
    <property type="molecule type" value="Genomic_DNA"/>
</dbReference>
<evidence type="ECO:0000313" key="7">
    <source>
        <dbReference type="Proteomes" id="UP000178429"/>
    </source>
</evidence>
<dbReference type="GO" id="GO:0003735">
    <property type="term" value="F:structural constituent of ribosome"/>
    <property type="evidence" value="ECO:0007669"/>
    <property type="project" value="InterPro"/>
</dbReference>
<evidence type="ECO:0000256" key="3">
    <source>
        <dbReference type="ARBA" id="ARBA00023274"/>
    </source>
</evidence>
<keyword evidence="2 6" id="KW-0689">Ribosomal protein</keyword>
<dbReference type="GO" id="GO:0005840">
    <property type="term" value="C:ribosome"/>
    <property type="evidence" value="ECO:0007669"/>
    <property type="project" value="UniProtKB-KW"/>
</dbReference>
<evidence type="ECO:0000256" key="2">
    <source>
        <dbReference type="ARBA" id="ARBA00022980"/>
    </source>
</evidence>